<dbReference type="SUPFAM" id="SSF82649">
    <property type="entry name" value="SufE/NifU"/>
    <property type="match status" value="1"/>
</dbReference>
<protein>
    <submittedName>
        <fullName evidence="1">Uncharacterized protein</fullName>
    </submittedName>
</protein>
<dbReference type="GO" id="GO:0009249">
    <property type="term" value="P:protein lipoylation"/>
    <property type="evidence" value="ECO:0007669"/>
    <property type="project" value="UniProtKB-ARBA"/>
</dbReference>
<keyword evidence="2" id="KW-1185">Reference proteome</keyword>
<evidence type="ECO:0000313" key="2">
    <source>
        <dbReference type="Proteomes" id="UP000248044"/>
    </source>
</evidence>
<dbReference type="UniPathway" id="UPA00537">
    <property type="reaction ID" value="UER00594"/>
</dbReference>
<dbReference type="EMBL" id="CP029289">
    <property type="protein sequence ID" value="AWR94116.1"/>
    <property type="molecule type" value="Genomic_DNA"/>
</dbReference>
<dbReference type="GO" id="GO:0005524">
    <property type="term" value="F:ATP binding"/>
    <property type="evidence" value="ECO:0007669"/>
    <property type="project" value="UniProtKB-KW"/>
</dbReference>
<dbReference type="AlphaFoldDB" id="A0A2U9IDQ8"/>
<dbReference type="KEGG" id="abri:DFR85_05435"/>
<reference evidence="1 2" key="1">
    <citation type="submission" date="2018-05" db="EMBL/GenBank/DDBJ databases">
        <title>Complete Genome Sequences of Extremely Thermoacidophilic, Metal-Mobilizing Type-Strain Members of the Archaeal Family Sulfolobaceae: Acidianus brierleyi DSM-1651T, Acidianus sulfidivorans DSM-18786T, Metallosphaera hakonensis DSM-7519T, and Metallosphaera prunae DSM-10039T.</title>
        <authorList>
            <person name="Counts J.A."/>
            <person name="Kelly R.M."/>
        </authorList>
    </citation>
    <scope>NUCLEOTIDE SEQUENCE [LARGE SCALE GENOMIC DNA]</scope>
    <source>
        <strain evidence="1 2">DSM 1651</strain>
    </source>
</reference>
<dbReference type="Gene3D" id="3.30.390.50">
    <property type="entry name" value="CO dehydrogenase flavoprotein, C-terminal domain"/>
    <property type="match status" value="1"/>
</dbReference>
<proteinExistence type="predicted"/>
<sequence>MDVFKVNLMLCEKVFRSKQGKTVILRVYFDGKIEKVEITGDFFADEKDLEMLEKYLRDLKIPKIEIIGFDPEEILEKIKDCL</sequence>
<evidence type="ECO:0000313" key="1">
    <source>
        <dbReference type="EMBL" id="AWR94116.1"/>
    </source>
</evidence>
<dbReference type="GO" id="GO:0016979">
    <property type="term" value="F:lipoate-protein ligase activity"/>
    <property type="evidence" value="ECO:0007669"/>
    <property type="project" value="UniProtKB-EC"/>
</dbReference>
<name>A0A2U9IDQ8_9CREN</name>
<accession>A0A2U9IDQ8</accession>
<gene>
    <name evidence="1" type="ORF">DFR85_05435</name>
</gene>
<dbReference type="Proteomes" id="UP000248044">
    <property type="component" value="Chromosome"/>
</dbReference>
<organism evidence="1 2">
    <name type="scientific">Acidianus brierleyi</name>
    <dbReference type="NCBI Taxonomy" id="41673"/>
    <lineage>
        <taxon>Archaea</taxon>
        <taxon>Thermoproteota</taxon>
        <taxon>Thermoprotei</taxon>
        <taxon>Sulfolobales</taxon>
        <taxon>Sulfolobaceae</taxon>
        <taxon>Acidianus</taxon>
    </lineage>
</organism>